<feature type="domain" description="TfoX C-terminal" evidence="1">
    <location>
        <begin position="4"/>
        <end position="78"/>
    </location>
</feature>
<dbReference type="Gene3D" id="1.10.150.20">
    <property type="entry name" value="5' to 3' exonuclease, C-terminal subdomain"/>
    <property type="match status" value="1"/>
</dbReference>
<dbReference type="PANTHER" id="PTHR36121">
    <property type="entry name" value="PROTEIN SXY"/>
    <property type="match status" value="1"/>
</dbReference>
<dbReference type="PANTHER" id="PTHR36121:SF1">
    <property type="entry name" value="PROTEIN SXY"/>
    <property type="match status" value="1"/>
</dbReference>
<evidence type="ECO:0000259" key="1">
    <source>
        <dbReference type="Pfam" id="PF04994"/>
    </source>
</evidence>
<accession>A0A645K1T7</accession>
<dbReference type="Pfam" id="PF04994">
    <property type="entry name" value="TfoX_C"/>
    <property type="match status" value="1"/>
</dbReference>
<dbReference type="AlphaFoldDB" id="A0A645K1T7"/>
<dbReference type="EMBL" id="VSSQ01146829">
    <property type="protein sequence ID" value="MPN65043.1"/>
    <property type="molecule type" value="Genomic_DNA"/>
</dbReference>
<sequence length="84" mass="9457">MGGLTEMANIGVKLEEQLVAVGIMSPKELMAVGSREAWLRIKKTTPSARIMLLLALEGAVRGIRWRDLDEQTKNQLKLFYQNTK</sequence>
<proteinExistence type="predicted"/>
<name>A0A645K1T7_9ZZZZ</name>
<evidence type="ECO:0000313" key="2">
    <source>
        <dbReference type="EMBL" id="MPN65043.1"/>
    </source>
</evidence>
<protein>
    <recommendedName>
        <fullName evidence="1">TfoX C-terminal domain-containing protein</fullName>
    </recommendedName>
</protein>
<comment type="caution">
    <text evidence="2">The sequence shown here is derived from an EMBL/GenBank/DDBJ whole genome shotgun (WGS) entry which is preliminary data.</text>
</comment>
<organism evidence="2">
    <name type="scientific">bioreactor metagenome</name>
    <dbReference type="NCBI Taxonomy" id="1076179"/>
    <lineage>
        <taxon>unclassified sequences</taxon>
        <taxon>metagenomes</taxon>
        <taxon>ecological metagenomes</taxon>
    </lineage>
</organism>
<dbReference type="InterPro" id="IPR007077">
    <property type="entry name" value="TfoX_C"/>
</dbReference>
<gene>
    <name evidence="2" type="ORF">SDC9_212822</name>
</gene>
<reference evidence="2" key="1">
    <citation type="submission" date="2019-08" db="EMBL/GenBank/DDBJ databases">
        <authorList>
            <person name="Kucharzyk K."/>
            <person name="Murdoch R.W."/>
            <person name="Higgins S."/>
            <person name="Loffler F."/>
        </authorList>
    </citation>
    <scope>NUCLEOTIDE SEQUENCE</scope>
</reference>
<dbReference type="InterPro" id="IPR047525">
    <property type="entry name" value="TfoX-like"/>
</dbReference>